<sequence>MLTVNRVWMLVIGILEVLPVQGHECSCDCPTPQHHQQPYQLPVQLVYLNHAHAAHGVGTATGSQLLLYANHRAQHHPQHSHAPVNVIAHEPQQHHHHQYQNQYTPAPVNHAHQDQHEEYGASQPVVSKVSSHQDNHYINIEQHISPKLHSDKTSDEDHKDHHHDKNVYYKFEYEVNDQKTHDVKHHKEERKGDVVEGEYSLLEEDGNVRTVKYYADWKNGFHANVHNSKKAG</sequence>
<comment type="caution">
    <text evidence="5">The sequence shown here is derived from an EMBL/GenBank/DDBJ whole genome shotgun (WGS) entry which is preliminary data.</text>
</comment>
<name>A0A9P0KR28_ACAOB</name>
<organism evidence="5 6">
    <name type="scientific">Acanthoscelides obtectus</name>
    <name type="common">Bean weevil</name>
    <name type="synonym">Bruchus obtectus</name>
    <dbReference type="NCBI Taxonomy" id="200917"/>
    <lineage>
        <taxon>Eukaryota</taxon>
        <taxon>Metazoa</taxon>
        <taxon>Ecdysozoa</taxon>
        <taxon>Arthropoda</taxon>
        <taxon>Hexapoda</taxon>
        <taxon>Insecta</taxon>
        <taxon>Pterygota</taxon>
        <taxon>Neoptera</taxon>
        <taxon>Endopterygota</taxon>
        <taxon>Coleoptera</taxon>
        <taxon>Polyphaga</taxon>
        <taxon>Cucujiformia</taxon>
        <taxon>Chrysomeloidea</taxon>
        <taxon>Chrysomelidae</taxon>
        <taxon>Bruchinae</taxon>
        <taxon>Bruchini</taxon>
        <taxon>Acanthoscelides</taxon>
    </lineage>
</organism>
<gene>
    <name evidence="5" type="ORF">ACAOBT_LOCUS13772</name>
</gene>
<keyword evidence="4" id="KW-0732">Signal</keyword>
<feature type="chain" id="PRO_5040486056" evidence="4">
    <location>
        <begin position="23"/>
        <end position="232"/>
    </location>
</feature>
<dbReference type="OrthoDB" id="6365837at2759"/>
<accession>A0A9P0KR28</accession>
<dbReference type="InterPro" id="IPR000618">
    <property type="entry name" value="Insect_cuticle"/>
</dbReference>
<protein>
    <submittedName>
        <fullName evidence="5">Uncharacterized protein</fullName>
    </submittedName>
</protein>
<dbReference type="EMBL" id="CAKOFQ010006889">
    <property type="protein sequence ID" value="CAH1980034.1"/>
    <property type="molecule type" value="Genomic_DNA"/>
</dbReference>
<feature type="compositionally biased region" description="Basic and acidic residues" evidence="3">
    <location>
        <begin position="148"/>
        <end position="162"/>
    </location>
</feature>
<dbReference type="GO" id="GO:0031012">
    <property type="term" value="C:extracellular matrix"/>
    <property type="evidence" value="ECO:0007669"/>
    <property type="project" value="TreeGrafter"/>
</dbReference>
<dbReference type="GO" id="GO:0042302">
    <property type="term" value="F:structural constituent of cuticle"/>
    <property type="evidence" value="ECO:0007669"/>
    <property type="project" value="UniProtKB-UniRule"/>
</dbReference>
<evidence type="ECO:0000313" key="6">
    <source>
        <dbReference type="Proteomes" id="UP001152888"/>
    </source>
</evidence>
<dbReference type="AlphaFoldDB" id="A0A9P0KR28"/>
<dbReference type="PANTHER" id="PTHR12236:SF75">
    <property type="entry name" value="CUTICULAR PROTEIN 62BB, ISOFORM A"/>
    <property type="match status" value="1"/>
</dbReference>
<feature type="signal peptide" evidence="4">
    <location>
        <begin position="1"/>
        <end position="22"/>
    </location>
</feature>
<dbReference type="InterPro" id="IPR051217">
    <property type="entry name" value="Insect_Cuticle_Struc_Prot"/>
</dbReference>
<reference evidence="5" key="1">
    <citation type="submission" date="2022-03" db="EMBL/GenBank/DDBJ databases">
        <authorList>
            <person name="Sayadi A."/>
        </authorList>
    </citation>
    <scope>NUCLEOTIDE SEQUENCE</scope>
</reference>
<keyword evidence="1 2" id="KW-0193">Cuticle</keyword>
<dbReference type="PANTHER" id="PTHR12236">
    <property type="entry name" value="STRUCTURAL CONTITUENT OF CUTICLE"/>
    <property type="match status" value="1"/>
</dbReference>
<dbReference type="PROSITE" id="PS51155">
    <property type="entry name" value="CHIT_BIND_RR_2"/>
    <property type="match status" value="1"/>
</dbReference>
<dbReference type="PRINTS" id="PR00947">
    <property type="entry name" value="CUTICLE"/>
</dbReference>
<dbReference type="GO" id="GO:0005615">
    <property type="term" value="C:extracellular space"/>
    <property type="evidence" value="ECO:0007669"/>
    <property type="project" value="TreeGrafter"/>
</dbReference>
<feature type="region of interest" description="Disordered" evidence="3">
    <location>
        <begin position="143"/>
        <end position="162"/>
    </location>
</feature>
<evidence type="ECO:0000313" key="5">
    <source>
        <dbReference type="EMBL" id="CAH1980034.1"/>
    </source>
</evidence>
<evidence type="ECO:0000256" key="1">
    <source>
        <dbReference type="ARBA" id="ARBA00022460"/>
    </source>
</evidence>
<keyword evidence="6" id="KW-1185">Reference proteome</keyword>
<dbReference type="Pfam" id="PF00379">
    <property type="entry name" value="Chitin_bind_4"/>
    <property type="match status" value="1"/>
</dbReference>
<evidence type="ECO:0000256" key="3">
    <source>
        <dbReference type="SAM" id="MobiDB-lite"/>
    </source>
</evidence>
<dbReference type="Proteomes" id="UP001152888">
    <property type="component" value="Unassembled WGS sequence"/>
</dbReference>
<dbReference type="PROSITE" id="PS00233">
    <property type="entry name" value="CHIT_BIND_RR_1"/>
    <property type="match status" value="1"/>
</dbReference>
<proteinExistence type="predicted"/>
<evidence type="ECO:0000256" key="2">
    <source>
        <dbReference type="PROSITE-ProRule" id="PRU00497"/>
    </source>
</evidence>
<evidence type="ECO:0000256" key="4">
    <source>
        <dbReference type="SAM" id="SignalP"/>
    </source>
</evidence>
<dbReference type="InterPro" id="IPR031311">
    <property type="entry name" value="CHIT_BIND_RR_consensus"/>
</dbReference>